<feature type="region of interest" description="Disordered" evidence="1">
    <location>
        <begin position="22"/>
        <end position="86"/>
    </location>
</feature>
<feature type="compositionally biased region" description="Polar residues" evidence="1">
    <location>
        <begin position="58"/>
        <end position="67"/>
    </location>
</feature>
<gene>
    <name evidence="3" type="ORF">HOP51_18735</name>
</gene>
<feature type="region of interest" description="Disordered" evidence="1">
    <location>
        <begin position="241"/>
        <end position="286"/>
    </location>
</feature>
<protein>
    <submittedName>
        <fullName evidence="3">Flagellar hook-length control protein FliK</fullName>
    </submittedName>
</protein>
<feature type="domain" description="Flagellar hook-length control protein-like C-terminal" evidence="2">
    <location>
        <begin position="342"/>
        <end position="410"/>
    </location>
</feature>
<dbReference type="InterPro" id="IPR038610">
    <property type="entry name" value="FliK-like_C_sf"/>
</dbReference>
<evidence type="ECO:0000313" key="4">
    <source>
        <dbReference type="Proteomes" id="UP001320122"/>
    </source>
</evidence>
<evidence type="ECO:0000259" key="2">
    <source>
        <dbReference type="Pfam" id="PF02120"/>
    </source>
</evidence>
<evidence type="ECO:0000313" key="3">
    <source>
        <dbReference type="EMBL" id="MCE8022130.1"/>
    </source>
</evidence>
<proteinExistence type="predicted"/>
<dbReference type="RefSeq" id="WP_234275414.1">
    <property type="nucleotide sequence ID" value="NZ_JABFTT010000017.1"/>
</dbReference>
<reference evidence="3 4" key="1">
    <citation type="journal article" date="2021" name="Front. Microbiol.">
        <title>Aerobic Denitrification and Heterotrophic Sulfur Oxidation in the Genus Halomonas Revealed by Six Novel Species Characterizations and Genome-Based Analysis.</title>
        <authorList>
            <person name="Wang L."/>
            <person name="Shao Z."/>
        </authorList>
    </citation>
    <scope>NUCLEOTIDE SEQUENCE [LARGE SCALE GENOMIC DNA]</scope>
    <source>
        <strain evidence="3 4">MCCC 1A11036</strain>
    </source>
</reference>
<dbReference type="Gene3D" id="3.30.750.140">
    <property type="match status" value="1"/>
</dbReference>
<accession>A0ABS9AK09</accession>
<dbReference type="EMBL" id="JABFTT010000017">
    <property type="protein sequence ID" value="MCE8022130.1"/>
    <property type="molecule type" value="Genomic_DNA"/>
</dbReference>
<feature type="compositionally biased region" description="Basic and acidic residues" evidence="1">
    <location>
        <begin position="42"/>
        <end position="54"/>
    </location>
</feature>
<sequence length="429" mass="46047">MSGITPLLDTLLHQVLGKRVDTAPPRELTEPVRSVDPGEGPRALHSDSRLEGRRPTTAPLQGTSTPAQRGDGQPLRGDTPLAPASFQTHFSPTARTIADLLLRFPAPPSVLSAKAPLMNAGETPGASTLADRLQSSVRDSGLFYESHLARWYRGEMSRQQLENEPQMLRTQRFAPAASTTGGASMQSANAAAAAPNAQSQASVGQLQSGVVPGQVLPGQAASMANTYAVTESLYPAAARGERAGGEAPMSTTAQPRDMTPAGMARGEGVESSGREGGEQWARARPAGSEVVYEGLQGVVRHQLEMLVTPVLRWEGDVWSGIFMALMIQMPAGFRREERGEGQEGEESQQGAWHSELQLSVPSLGDIRVAMWLQDQQMRLQLLARDEDALRVLEGGLPQLEQRLRNAGLSTVLIDARPWSREEANDGTEA</sequence>
<dbReference type="Pfam" id="PF02120">
    <property type="entry name" value="Flg_hook"/>
    <property type="match status" value="1"/>
</dbReference>
<organism evidence="3 4">
    <name type="scientific">Billgrantia zhangzhouensis</name>
    <dbReference type="NCBI Taxonomy" id="2733481"/>
    <lineage>
        <taxon>Bacteria</taxon>
        <taxon>Pseudomonadati</taxon>
        <taxon>Pseudomonadota</taxon>
        <taxon>Gammaproteobacteria</taxon>
        <taxon>Oceanospirillales</taxon>
        <taxon>Halomonadaceae</taxon>
        <taxon>Billgrantia</taxon>
    </lineage>
</organism>
<comment type="caution">
    <text evidence="3">The sequence shown here is derived from an EMBL/GenBank/DDBJ whole genome shotgun (WGS) entry which is preliminary data.</text>
</comment>
<evidence type="ECO:0000256" key="1">
    <source>
        <dbReference type="SAM" id="MobiDB-lite"/>
    </source>
</evidence>
<keyword evidence="3" id="KW-0966">Cell projection</keyword>
<keyword evidence="3" id="KW-0282">Flagellum</keyword>
<keyword evidence="4" id="KW-1185">Reference proteome</keyword>
<name>A0ABS9AK09_9GAMM</name>
<keyword evidence="3" id="KW-0969">Cilium</keyword>
<dbReference type="InterPro" id="IPR021136">
    <property type="entry name" value="Flagellar_hook_control-like_C"/>
</dbReference>
<dbReference type="Proteomes" id="UP001320122">
    <property type="component" value="Unassembled WGS sequence"/>
</dbReference>